<dbReference type="Proteomes" id="UP000053236">
    <property type="component" value="Unassembled WGS sequence"/>
</dbReference>
<gene>
    <name evidence="1" type="ORF">L915_06116</name>
</gene>
<sequence>MAQEDSILHNEGMSLKTVEDLLSHEPTYTTCAGPLRRFQLFVFERKMKPPIPHVISLLPASKHVVDSAAISRILTKELLQRASKKWLLYQKKHKKLPERDFAVEFPGLFVITMETLRTMKLWHQAVKELNNIERAITWIAEIDFSLDISPAFKVTRCRVGIESRSNSDIL</sequence>
<name>W2H609_PHYNI</name>
<reference evidence="1" key="1">
    <citation type="submission" date="2013-11" db="EMBL/GenBank/DDBJ databases">
        <title>The Genome Sequence of Phytophthora parasitica CJ02B3.</title>
        <authorList>
            <consortium name="The Broad Institute Genomics Platform"/>
            <person name="Russ C."/>
            <person name="Tyler B."/>
            <person name="Panabieres F."/>
            <person name="Shan W."/>
            <person name="Tripathy S."/>
            <person name="Grunwald N."/>
            <person name="Machado M."/>
            <person name="Johnson C.S."/>
            <person name="Arredondo F."/>
            <person name="Hong C."/>
            <person name="Coffey M."/>
            <person name="Young S.K."/>
            <person name="Zeng Q."/>
            <person name="Gargeya S."/>
            <person name="Fitzgerald M."/>
            <person name="Abouelleil A."/>
            <person name="Alvarado L."/>
            <person name="Chapman S.B."/>
            <person name="Gainer-Dewar J."/>
            <person name="Goldberg J."/>
            <person name="Griggs A."/>
            <person name="Gujja S."/>
            <person name="Hansen M."/>
            <person name="Howarth C."/>
            <person name="Imamovic A."/>
            <person name="Ireland A."/>
            <person name="Larimer J."/>
            <person name="McCowan C."/>
            <person name="Murphy C."/>
            <person name="Pearson M."/>
            <person name="Poon T.W."/>
            <person name="Priest M."/>
            <person name="Roberts A."/>
            <person name="Saif S."/>
            <person name="Shea T."/>
            <person name="Sykes S."/>
            <person name="Wortman J."/>
            <person name="Nusbaum C."/>
            <person name="Birren B."/>
        </authorList>
    </citation>
    <scope>NUCLEOTIDE SEQUENCE [LARGE SCALE GENOMIC DNA]</scope>
    <source>
        <strain evidence="1">CJ02B3</strain>
    </source>
</reference>
<dbReference type="AlphaFoldDB" id="W2H609"/>
<evidence type="ECO:0000313" key="1">
    <source>
        <dbReference type="EMBL" id="ETK90035.1"/>
    </source>
</evidence>
<protein>
    <submittedName>
        <fullName evidence="1">Uncharacterized protein</fullName>
    </submittedName>
</protein>
<accession>W2H609</accession>
<dbReference type="EMBL" id="KI685597">
    <property type="protein sequence ID" value="ETK90035.1"/>
    <property type="molecule type" value="Genomic_DNA"/>
</dbReference>
<proteinExistence type="predicted"/>
<organism evidence="1">
    <name type="scientific">Phytophthora nicotianae</name>
    <name type="common">Potato buckeye rot agent</name>
    <name type="synonym">Phytophthora parasitica</name>
    <dbReference type="NCBI Taxonomy" id="4792"/>
    <lineage>
        <taxon>Eukaryota</taxon>
        <taxon>Sar</taxon>
        <taxon>Stramenopiles</taxon>
        <taxon>Oomycota</taxon>
        <taxon>Peronosporomycetes</taxon>
        <taxon>Peronosporales</taxon>
        <taxon>Peronosporaceae</taxon>
        <taxon>Phytophthora</taxon>
    </lineage>
</organism>